<organism evidence="1 2">
    <name type="scientific">Glossina pallidipes</name>
    <name type="common">Tsetse fly</name>
    <dbReference type="NCBI Taxonomy" id="7398"/>
    <lineage>
        <taxon>Eukaryota</taxon>
        <taxon>Metazoa</taxon>
        <taxon>Ecdysozoa</taxon>
        <taxon>Arthropoda</taxon>
        <taxon>Hexapoda</taxon>
        <taxon>Insecta</taxon>
        <taxon>Pterygota</taxon>
        <taxon>Neoptera</taxon>
        <taxon>Endopterygota</taxon>
        <taxon>Diptera</taxon>
        <taxon>Brachycera</taxon>
        <taxon>Muscomorpha</taxon>
        <taxon>Hippoboscoidea</taxon>
        <taxon>Glossinidae</taxon>
        <taxon>Glossina</taxon>
    </lineage>
</organism>
<evidence type="ECO:0000313" key="1">
    <source>
        <dbReference type="EnsemblMetazoa" id="GPAI048471-PA"/>
    </source>
</evidence>
<evidence type="ECO:0000313" key="2">
    <source>
        <dbReference type="Proteomes" id="UP000092445"/>
    </source>
</evidence>
<keyword evidence="2" id="KW-1185">Reference proteome</keyword>
<name>A0A1B0AK83_GLOPL</name>
<dbReference type="Proteomes" id="UP000092445">
    <property type="component" value="Unassembled WGS sequence"/>
</dbReference>
<proteinExistence type="predicted"/>
<dbReference type="AlphaFoldDB" id="A0A1B0AK83"/>
<accession>A0A1B0AK83</accession>
<reference evidence="2" key="1">
    <citation type="submission" date="2014-03" db="EMBL/GenBank/DDBJ databases">
        <authorList>
            <person name="Aksoy S."/>
            <person name="Warren W."/>
            <person name="Wilson R.K."/>
        </authorList>
    </citation>
    <scope>NUCLEOTIDE SEQUENCE [LARGE SCALE GENOMIC DNA]</scope>
    <source>
        <strain evidence="2">IAEA</strain>
    </source>
</reference>
<dbReference type="VEuPathDB" id="VectorBase:GPAI048471"/>
<protein>
    <submittedName>
        <fullName evidence="1">Uncharacterized protein</fullName>
    </submittedName>
</protein>
<sequence length="122" mass="14570">MNKIYSKRNTRKDFNFQAAKSAWLARAMHTTREVEKADNKSAGKLSIVWNNKQLQQQQKIQNMKPFFLLLQKAEHAKHLNNDRQDRFYSLSDEMKLNSQNYYKETKRKVYGKIVFIIIKNLS</sequence>
<dbReference type="EnsemblMetazoa" id="GPAI048471-RA">
    <property type="protein sequence ID" value="GPAI048471-PA"/>
    <property type="gene ID" value="GPAI048471"/>
</dbReference>
<reference evidence="1" key="2">
    <citation type="submission" date="2020-05" db="UniProtKB">
        <authorList>
            <consortium name="EnsemblMetazoa"/>
        </authorList>
    </citation>
    <scope>IDENTIFICATION</scope>
    <source>
        <strain evidence="1">IAEA</strain>
    </source>
</reference>